<reference evidence="2" key="1">
    <citation type="journal article" date="2013" name="PLoS Pathog.">
        <title>Deciphering the cryptic genome: genome-wide analyses of the rice pathogen Fusarium fujikuroi reveal complex regulation of secondary metabolism and novel metabolites.</title>
        <authorList>
            <person name="Wiemann P."/>
            <person name="Sieber C.M."/>
            <person name="von Bargen K.W."/>
            <person name="Studt L."/>
            <person name="Niehaus E.M."/>
            <person name="Espino J.J."/>
            <person name="Huss K."/>
            <person name="Michielse C.B."/>
            <person name="Albermann S."/>
            <person name="Wagner D."/>
            <person name="Bergner S.V."/>
            <person name="Connolly L.R."/>
            <person name="Fischer A."/>
            <person name="Reuter G."/>
            <person name="Kleigrewe K."/>
            <person name="Bald T."/>
            <person name="Wingfield B.D."/>
            <person name="Ophir R."/>
            <person name="Freeman S."/>
            <person name="Hippler M."/>
            <person name="Smith K.M."/>
            <person name="Brown D.W."/>
            <person name="Proctor R.H."/>
            <person name="Munsterkotter M."/>
            <person name="Freitag M."/>
            <person name="Humpf H.U."/>
            <person name="Guldener U."/>
            <person name="Tudzynski B."/>
        </authorList>
    </citation>
    <scope>NUCLEOTIDE SEQUENCE [LARGE SCALE GENOMIC DNA]</scope>
    <source>
        <strain evidence="2">CBS 195.34 / IMI 58289 / NRRL A-6831</strain>
    </source>
</reference>
<keyword evidence="2" id="KW-1185">Reference proteome</keyword>
<dbReference type="PANTHER" id="PTHR38166:SF1">
    <property type="entry name" value="C2H2-TYPE DOMAIN-CONTAINING PROTEIN"/>
    <property type="match status" value="1"/>
</dbReference>
<evidence type="ECO:0000313" key="2">
    <source>
        <dbReference type="Proteomes" id="UP000016800"/>
    </source>
</evidence>
<proteinExistence type="predicted"/>
<gene>
    <name evidence="1" type="ORF">FFUJ_13877</name>
</gene>
<dbReference type="GeneID" id="35407331"/>
<dbReference type="EMBL" id="HF679030">
    <property type="protein sequence ID" value="CCT72123.1"/>
    <property type="molecule type" value="Genomic_DNA"/>
</dbReference>
<name>S0EIC2_GIBF5</name>
<dbReference type="RefSeq" id="XP_023434201.1">
    <property type="nucleotide sequence ID" value="XM_023581513.1"/>
</dbReference>
<protein>
    <recommendedName>
        <fullName evidence="3">C2H2-type domain-containing protein</fullName>
    </recommendedName>
</protein>
<dbReference type="VEuPathDB" id="FungiDB:FFUJ_13877"/>
<sequence>MSIKATQRPRKLLLKCFPRQVTLPSIIGVKRGRAGRSISALERQCRSPGCHQVISLPSRSEHCSSDDDGETTSADEGIVAQHNSLLGNQLSLALTKDLKQLLRDKFASWREGIECTAPAEVNMPPRKRCKVLQCESGFPRAEEEEDNEEEFVVISSPERKKAFFHLACPFFVSAPQRYQQCLVKNDFDSIETLISHLLRHHNRPLYCPTCRKTFKTLIGRDDHVLENRCKMNNQQILEGLTESQKAKLIKRDRYYLGEVRRWRCIWSTLFPDSEQPRSPYLDDKIGLKASMVRDFWAGSGERVVSQFLTAKDVPTDENSAIYKTICHTALESLMDWVLFHDGCLSSLTSEG</sequence>
<accession>S0EIC2</accession>
<dbReference type="PANTHER" id="PTHR38166">
    <property type="entry name" value="C2H2-TYPE DOMAIN-CONTAINING PROTEIN-RELATED"/>
    <property type="match status" value="1"/>
</dbReference>
<dbReference type="HOGENOM" id="CLU_068289_0_0_1"/>
<organism evidence="1 2">
    <name type="scientific">Gibberella fujikuroi (strain CBS 195.34 / IMI 58289 / NRRL A-6831)</name>
    <name type="common">Bakanae and foot rot disease fungus</name>
    <name type="synonym">Fusarium fujikuroi</name>
    <dbReference type="NCBI Taxonomy" id="1279085"/>
    <lineage>
        <taxon>Eukaryota</taxon>
        <taxon>Fungi</taxon>
        <taxon>Dikarya</taxon>
        <taxon>Ascomycota</taxon>
        <taxon>Pezizomycotina</taxon>
        <taxon>Sordariomycetes</taxon>
        <taxon>Hypocreomycetidae</taxon>
        <taxon>Hypocreales</taxon>
        <taxon>Nectriaceae</taxon>
        <taxon>Fusarium</taxon>
        <taxon>Fusarium fujikuroi species complex</taxon>
    </lineage>
</organism>
<evidence type="ECO:0000313" key="1">
    <source>
        <dbReference type="EMBL" id="CCT72123.1"/>
    </source>
</evidence>
<dbReference type="AlphaFoldDB" id="S0EIC2"/>
<evidence type="ECO:0008006" key="3">
    <source>
        <dbReference type="Google" id="ProtNLM"/>
    </source>
</evidence>
<dbReference type="Proteomes" id="UP000016800">
    <property type="component" value="Chromosome VIII"/>
</dbReference>
<dbReference type="STRING" id="1279085.S0EIC2"/>